<gene>
    <name evidence="3" type="ORF">HaLaN_24257</name>
</gene>
<dbReference type="EMBL" id="BLLF01003041">
    <property type="protein sequence ID" value="GFH26156.1"/>
    <property type="molecule type" value="Genomic_DNA"/>
</dbReference>
<evidence type="ECO:0000256" key="1">
    <source>
        <dbReference type="SAM" id="Phobius"/>
    </source>
</evidence>
<feature type="chain" id="PRO_5025410916" evidence="2">
    <location>
        <begin position="17"/>
        <end position="92"/>
    </location>
</feature>
<feature type="signal peptide" evidence="2">
    <location>
        <begin position="1"/>
        <end position="16"/>
    </location>
</feature>
<protein>
    <submittedName>
        <fullName evidence="3">Uncharacterized protein</fullName>
    </submittedName>
</protein>
<dbReference type="AlphaFoldDB" id="A0A6A0A290"/>
<keyword evidence="1" id="KW-0812">Transmembrane</keyword>
<feature type="transmembrane region" description="Helical" evidence="1">
    <location>
        <begin position="36"/>
        <end position="57"/>
    </location>
</feature>
<organism evidence="3 4">
    <name type="scientific">Haematococcus lacustris</name>
    <name type="common">Green alga</name>
    <name type="synonym">Haematococcus pluvialis</name>
    <dbReference type="NCBI Taxonomy" id="44745"/>
    <lineage>
        <taxon>Eukaryota</taxon>
        <taxon>Viridiplantae</taxon>
        <taxon>Chlorophyta</taxon>
        <taxon>core chlorophytes</taxon>
        <taxon>Chlorophyceae</taxon>
        <taxon>CS clade</taxon>
        <taxon>Chlamydomonadales</taxon>
        <taxon>Haematococcaceae</taxon>
        <taxon>Haematococcus</taxon>
    </lineage>
</organism>
<evidence type="ECO:0000313" key="3">
    <source>
        <dbReference type="EMBL" id="GFH26156.1"/>
    </source>
</evidence>
<feature type="transmembrane region" description="Helical" evidence="1">
    <location>
        <begin position="69"/>
        <end position="89"/>
    </location>
</feature>
<proteinExistence type="predicted"/>
<keyword evidence="1" id="KW-0472">Membrane</keyword>
<keyword evidence="4" id="KW-1185">Reference proteome</keyword>
<dbReference type="Proteomes" id="UP000485058">
    <property type="component" value="Unassembled WGS sequence"/>
</dbReference>
<comment type="caution">
    <text evidence="3">The sequence shown here is derived from an EMBL/GenBank/DDBJ whole genome shotgun (WGS) entry which is preliminary data.</text>
</comment>
<name>A0A6A0A290_HAELA</name>
<evidence type="ECO:0000256" key="2">
    <source>
        <dbReference type="SAM" id="SignalP"/>
    </source>
</evidence>
<evidence type="ECO:0000313" key="4">
    <source>
        <dbReference type="Proteomes" id="UP000485058"/>
    </source>
</evidence>
<keyword evidence="2" id="KW-0732">Signal</keyword>
<sequence length="92" mass="10437">MIYSLFMVLPVGLVRGLATAKHNLEADGQEDEDDDMLVYLTWPLLLWGLIVIITSIITHKELITVQSSIFVYNSVNFVSLIAKISLYTWQAH</sequence>
<keyword evidence="1" id="KW-1133">Transmembrane helix</keyword>
<reference evidence="3 4" key="1">
    <citation type="submission" date="2020-02" db="EMBL/GenBank/DDBJ databases">
        <title>Draft genome sequence of Haematococcus lacustris strain NIES-144.</title>
        <authorList>
            <person name="Morimoto D."/>
            <person name="Nakagawa S."/>
            <person name="Yoshida T."/>
            <person name="Sawayama S."/>
        </authorList>
    </citation>
    <scope>NUCLEOTIDE SEQUENCE [LARGE SCALE GENOMIC DNA]</scope>
    <source>
        <strain evidence="3 4">NIES-144</strain>
    </source>
</reference>
<accession>A0A6A0A290</accession>